<accession>A0AAD5GXA3</accession>
<evidence type="ECO:0000259" key="2">
    <source>
        <dbReference type="Pfam" id="PF19037"/>
    </source>
</evidence>
<dbReference type="InterPro" id="IPR004353">
    <property type="entry name" value="Mon1"/>
</dbReference>
<feature type="domain" description="FUZ/MON1/HPS1 second Longin" evidence="2">
    <location>
        <begin position="43"/>
        <end position="115"/>
    </location>
</feature>
<name>A0AAD5GXA3_9CHLO</name>
<dbReference type="Proteomes" id="UP001205105">
    <property type="component" value="Unassembled WGS sequence"/>
</dbReference>
<reference evidence="4" key="1">
    <citation type="submission" date="2020-11" db="EMBL/GenBank/DDBJ databases">
        <title>Chlorella ohadii genome sequencing and assembly.</title>
        <authorList>
            <person name="Murik O."/>
            <person name="Treves H."/>
            <person name="Kedem I."/>
            <person name="Shotland Y."/>
            <person name="Kaplan A."/>
        </authorList>
    </citation>
    <scope>NUCLEOTIDE SEQUENCE</scope>
    <source>
        <strain evidence="4">1</strain>
    </source>
</reference>
<dbReference type="InterPro" id="IPR043971">
    <property type="entry name" value="FUZ/MON1/HPS1_longin_2"/>
</dbReference>
<proteinExistence type="inferred from homology"/>
<dbReference type="Pfam" id="PF19037">
    <property type="entry name" value="Fuz_longin_2"/>
    <property type="match status" value="1"/>
</dbReference>
<sequence>MLCSLIDSFTATPAALLGAYPSLPLLGGVRQALLASLAAAVKQWDLLLLLNLLSSNQSFRHSGDAMTPVCLPRFNPAANLHAYIHYSDAATQTATVLLCGGMPDPAALAAAQQRMQQQLEAIAGGGRFGATPLLHFVYKLSARQQYVMAPFSPPLLAGGLQQAITVAYSQMRAAMFDGSAGSGGPLQRLRFEARPRFTLLGAVTGETELYLALDPLADKAEAAGVAGRLGMWLFARHDQLFSL</sequence>
<protein>
    <recommendedName>
        <fullName evidence="1">Vacuolar fusion protein MON1 homolog</fullName>
    </recommendedName>
</protein>
<evidence type="ECO:0000259" key="3">
    <source>
        <dbReference type="Pfam" id="PF19038"/>
    </source>
</evidence>
<dbReference type="GO" id="GO:0016192">
    <property type="term" value="P:vesicle-mediated transport"/>
    <property type="evidence" value="ECO:0007669"/>
    <property type="project" value="InterPro"/>
</dbReference>
<comment type="function">
    <text evidence="1">Plays an important role in membrane trafficking through the secretory apparatus.</text>
</comment>
<dbReference type="PANTHER" id="PTHR13027">
    <property type="entry name" value="SAND PROTEIN-RELATED"/>
    <property type="match status" value="1"/>
</dbReference>
<dbReference type="InterPro" id="IPR043970">
    <property type="entry name" value="FUZ/MON1/HPS1_longin_3"/>
</dbReference>
<comment type="caution">
    <text evidence="4">The sequence shown here is derived from an EMBL/GenBank/DDBJ whole genome shotgun (WGS) entry which is preliminary data.</text>
</comment>
<dbReference type="Pfam" id="PF19038">
    <property type="entry name" value="Fuz_longin_3"/>
    <property type="match status" value="1"/>
</dbReference>
<dbReference type="PANTHER" id="PTHR13027:SF7">
    <property type="entry name" value="VACUOLAR FUSION PROTEIN MON1 HOMOLOG"/>
    <property type="match status" value="1"/>
</dbReference>
<feature type="domain" description="FUZ/MON1/HPS1 third Longin" evidence="3">
    <location>
        <begin position="133"/>
        <end position="233"/>
    </location>
</feature>
<dbReference type="GO" id="GO:0006623">
    <property type="term" value="P:protein targeting to vacuole"/>
    <property type="evidence" value="ECO:0007669"/>
    <property type="project" value="UniProtKB-UniRule"/>
</dbReference>
<evidence type="ECO:0000313" key="5">
    <source>
        <dbReference type="Proteomes" id="UP001205105"/>
    </source>
</evidence>
<evidence type="ECO:0000313" key="4">
    <source>
        <dbReference type="EMBL" id="KAI7836031.1"/>
    </source>
</evidence>
<organism evidence="4 5">
    <name type="scientific">Chlorella ohadii</name>
    <dbReference type="NCBI Taxonomy" id="2649997"/>
    <lineage>
        <taxon>Eukaryota</taxon>
        <taxon>Viridiplantae</taxon>
        <taxon>Chlorophyta</taxon>
        <taxon>core chlorophytes</taxon>
        <taxon>Trebouxiophyceae</taxon>
        <taxon>Chlorellales</taxon>
        <taxon>Chlorellaceae</taxon>
        <taxon>Chlorella clade</taxon>
        <taxon>Chlorella</taxon>
    </lineage>
</organism>
<evidence type="ECO:0000256" key="1">
    <source>
        <dbReference type="RuleBase" id="RU367048"/>
    </source>
</evidence>
<dbReference type="EMBL" id="JADXDR010000208">
    <property type="protein sequence ID" value="KAI7836031.1"/>
    <property type="molecule type" value="Genomic_DNA"/>
</dbReference>
<comment type="similarity">
    <text evidence="1">Belongs to the MON1/SAND family.</text>
</comment>
<keyword evidence="5" id="KW-1185">Reference proteome</keyword>
<gene>
    <name evidence="4" type="ORF">COHA_010062</name>
</gene>
<dbReference type="AlphaFoldDB" id="A0AAD5GXA3"/>